<feature type="region of interest" description="Disordered" evidence="1">
    <location>
        <begin position="41"/>
        <end position="70"/>
    </location>
</feature>
<proteinExistence type="predicted"/>
<evidence type="ECO:0000256" key="1">
    <source>
        <dbReference type="SAM" id="MobiDB-lite"/>
    </source>
</evidence>
<organism evidence="2 3">
    <name type="scientific">Verticillium longisporum</name>
    <name type="common">Verticillium dahliae var. longisporum</name>
    <dbReference type="NCBI Taxonomy" id="100787"/>
    <lineage>
        <taxon>Eukaryota</taxon>
        <taxon>Fungi</taxon>
        <taxon>Dikarya</taxon>
        <taxon>Ascomycota</taxon>
        <taxon>Pezizomycotina</taxon>
        <taxon>Sordariomycetes</taxon>
        <taxon>Hypocreomycetidae</taxon>
        <taxon>Glomerellales</taxon>
        <taxon>Plectosphaerellaceae</taxon>
        <taxon>Verticillium</taxon>
    </lineage>
</organism>
<dbReference type="AlphaFoldDB" id="A0A0G4L8T5"/>
<gene>
    <name evidence="2" type="ORF">BN1723_002511</name>
</gene>
<name>A0A0G4L8T5_VERLO</name>
<dbReference type="InterPro" id="IPR021833">
    <property type="entry name" value="DUF3425"/>
</dbReference>
<dbReference type="PANTHER" id="PTHR38116:SF1">
    <property type="entry name" value="BZIP DOMAIN-CONTAINING PROTEIN"/>
    <property type="match status" value="1"/>
</dbReference>
<evidence type="ECO:0008006" key="4">
    <source>
        <dbReference type="Google" id="ProtNLM"/>
    </source>
</evidence>
<sequence length="286" mass="32042">MVIEISEMRVAMDDWRGVTSPAERKKRQNLLSQRAYRRRMKDQQGSAQCSNSASTATSAAGPHSTHAPLPDTRQKCEMALILDTFQDYSLNAPRPSQLQLLIRLNVLDGLARNAEALGFPVKGLCADEFISPFNYQNGHRPSSQPSHPESLSPTAPQRTVRHHPWVDLFPLARLRDNILRGLDSGTIDEDELCSDLLNVEDTNWSDVKKPSLILWGEPWDIKGWEASAAFLRKWGWITQGCPELIEGTDYWRRIRGEQGIVFDVSDDGASTMATVNLVSALSESRT</sequence>
<protein>
    <recommendedName>
        <fullName evidence="4">BZIP domain-containing protein</fullName>
    </recommendedName>
</protein>
<evidence type="ECO:0000313" key="3">
    <source>
        <dbReference type="Proteomes" id="UP000045706"/>
    </source>
</evidence>
<evidence type="ECO:0000313" key="2">
    <source>
        <dbReference type="EMBL" id="CRK18374.1"/>
    </source>
</evidence>
<dbReference type="PANTHER" id="PTHR38116">
    <property type="entry name" value="CHROMOSOME 7, WHOLE GENOME SHOTGUN SEQUENCE"/>
    <property type="match status" value="1"/>
</dbReference>
<feature type="compositionally biased region" description="Low complexity" evidence="1">
    <location>
        <begin position="46"/>
        <end position="67"/>
    </location>
</feature>
<dbReference type="Pfam" id="PF11905">
    <property type="entry name" value="DUF3425"/>
    <property type="match status" value="1"/>
</dbReference>
<feature type="non-terminal residue" evidence="2">
    <location>
        <position position="286"/>
    </location>
</feature>
<reference evidence="3" key="1">
    <citation type="submission" date="2015-05" db="EMBL/GenBank/DDBJ databases">
        <authorList>
            <person name="Fogelqvist Johan"/>
        </authorList>
    </citation>
    <scope>NUCLEOTIDE SEQUENCE [LARGE SCALE GENOMIC DNA]</scope>
</reference>
<feature type="compositionally biased region" description="Polar residues" evidence="1">
    <location>
        <begin position="136"/>
        <end position="157"/>
    </location>
</feature>
<feature type="region of interest" description="Disordered" evidence="1">
    <location>
        <begin position="136"/>
        <end position="158"/>
    </location>
</feature>
<dbReference type="EMBL" id="CVQI01008890">
    <property type="protein sequence ID" value="CRK18374.1"/>
    <property type="molecule type" value="Genomic_DNA"/>
</dbReference>
<accession>A0A0G4L8T5</accession>
<dbReference type="Proteomes" id="UP000045706">
    <property type="component" value="Unassembled WGS sequence"/>
</dbReference>
<dbReference type="CDD" id="cd14688">
    <property type="entry name" value="bZIP_YAP"/>
    <property type="match status" value="1"/>
</dbReference>